<evidence type="ECO:0000313" key="4">
    <source>
        <dbReference type="Proteomes" id="UP001501495"/>
    </source>
</evidence>
<dbReference type="Proteomes" id="UP001501495">
    <property type="component" value="Unassembled WGS sequence"/>
</dbReference>
<name>A0ABP7XNV6_9ACTN</name>
<comment type="similarity">
    <text evidence="1">Belongs to the GSP E family.</text>
</comment>
<feature type="domain" description="Bacterial type II secretion system protein E" evidence="2">
    <location>
        <begin position="63"/>
        <end position="343"/>
    </location>
</feature>
<organism evidence="3 4">
    <name type="scientific">Nocardioides fonticola</name>
    <dbReference type="NCBI Taxonomy" id="450363"/>
    <lineage>
        <taxon>Bacteria</taxon>
        <taxon>Bacillati</taxon>
        <taxon>Actinomycetota</taxon>
        <taxon>Actinomycetes</taxon>
        <taxon>Propionibacteriales</taxon>
        <taxon>Nocardioidaceae</taxon>
        <taxon>Nocardioides</taxon>
    </lineage>
</organism>
<dbReference type="Pfam" id="PF00437">
    <property type="entry name" value="T2SSE"/>
    <property type="match status" value="1"/>
</dbReference>
<dbReference type="EMBL" id="BAAAZH010000020">
    <property type="protein sequence ID" value="GAA4122258.1"/>
    <property type="molecule type" value="Genomic_DNA"/>
</dbReference>
<dbReference type="Gene3D" id="3.30.450.380">
    <property type="match status" value="1"/>
</dbReference>
<proteinExistence type="inferred from homology"/>
<dbReference type="PANTHER" id="PTHR30486:SF6">
    <property type="entry name" value="TYPE IV PILUS RETRACTATION ATPASE PILT"/>
    <property type="match status" value="1"/>
</dbReference>
<dbReference type="InterPro" id="IPR027417">
    <property type="entry name" value="P-loop_NTPase"/>
</dbReference>
<dbReference type="InterPro" id="IPR022399">
    <property type="entry name" value="TadA-like_ATPase"/>
</dbReference>
<dbReference type="InterPro" id="IPR050921">
    <property type="entry name" value="T4SS_GSP_E_ATPase"/>
</dbReference>
<dbReference type="NCBIfam" id="TIGR03819">
    <property type="entry name" value="heli_sec_ATPase"/>
    <property type="match status" value="1"/>
</dbReference>
<dbReference type="RefSeq" id="WP_344734061.1">
    <property type="nucleotide sequence ID" value="NZ_BAAAZH010000020.1"/>
</dbReference>
<evidence type="ECO:0000259" key="2">
    <source>
        <dbReference type="Pfam" id="PF00437"/>
    </source>
</evidence>
<dbReference type="PANTHER" id="PTHR30486">
    <property type="entry name" value="TWITCHING MOTILITY PROTEIN PILT"/>
    <property type="match status" value="1"/>
</dbReference>
<keyword evidence="4" id="KW-1185">Reference proteome</keyword>
<evidence type="ECO:0000313" key="3">
    <source>
        <dbReference type="EMBL" id="GAA4122258.1"/>
    </source>
</evidence>
<sequence>MSTETLEPGSLEAGILDAVRLALSRSGAPLSPQAVAEALRATGRPVGDATVLAVHERLVRDAVGAGPLEPLLRLPGVTDVLVNGAGAVHIDRGAGLERVALDLGGEPEVRRLAQRLAAAGGRRLDDAVPHVDVRLADGTRLHAVLAPVARPGTLISLRVPSARPLALDDLVAAGTLTPGLARVVRALIRARVAFLVTGGTGTGKTTLLGSLLGLVPPAERIVVVEDAAELRPDHPHVVGLEGRVANVEGAGALDLRLLVRQALRMRPDRLVVGEVRGAEVVDLLAALNTGHDGGCGTVHANSAADVPARLEALALAAGLDRAAVHSQLASGVGAILHLARDARGHRRLAEIALPHRGRDGWVEMRTALRHRRVDGRGRIDPGPAADELAALVGATAEADDAAGAP</sequence>
<dbReference type="SUPFAM" id="SSF52540">
    <property type="entry name" value="P-loop containing nucleoside triphosphate hydrolases"/>
    <property type="match status" value="1"/>
</dbReference>
<evidence type="ECO:0000256" key="1">
    <source>
        <dbReference type="ARBA" id="ARBA00006611"/>
    </source>
</evidence>
<dbReference type="InterPro" id="IPR001482">
    <property type="entry name" value="T2SS/T4SS_dom"/>
</dbReference>
<protein>
    <submittedName>
        <fullName evidence="3">TadA family conjugal transfer-associated ATPase</fullName>
    </submittedName>
</protein>
<comment type="caution">
    <text evidence="3">The sequence shown here is derived from an EMBL/GenBank/DDBJ whole genome shotgun (WGS) entry which is preliminary data.</text>
</comment>
<dbReference type="Gene3D" id="3.40.50.300">
    <property type="entry name" value="P-loop containing nucleotide triphosphate hydrolases"/>
    <property type="match status" value="1"/>
</dbReference>
<reference evidence="4" key="1">
    <citation type="journal article" date="2019" name="Int. J. Syst. Evol. Microbiol.">
        <title>The Global Catalogue of Microorganisms (GCM) 10K type strain sequencing project: providing services to taxonomists for standard genome sequencing and annotation.</title>
        <authorList>
            <consortium name="The Broad Institute Genomics Platform"/>
            <consortium name="The Broad Institute Genome Sequencing Center for Infectious Disease"/>
            <person name="Wu L."/>
            <person name="Ma J."/>
        </authorList>
    </citation>
    <scope>NUCLEOTIDE SEQUENCE [LARGE SCALE GENOMIC DNA]</scope>
    <source>
        <strain evidence="4">JCM 16703</strain>
    </source>
</reference>
<accession>A0ABP7XNV6</accession>
<gene>
    <name evidence="3" type="ORF">GCM10022215_27940</name>
</gene>